<protein>
    <recommendedName>
        <fullName evidence="2">AMP-dependent ligase C-terminal domain-containing protein</fullName>
    </recommendedName>
</protein>
<accession>X1LKF2</accession>
<reference evidence="1" key="1">
    <citation type="journal article" date="2014" name="Front. Microbiol.">
        <title>High frequency of phylogenetically diverse reductive dehalogenase-homologous genes in deep subseafloor sedimentary metagenomes.</title>
        <authorList>
            <person name="Kawai M."/>
            <person name="Futagami T."/>
            <person name="Toyoda A."/>
            <person name="Takaki Y."/>
            <person name="Nishi S."/>
            <person name="Hori S."/>
            <person name="Arai W."/>
            <person name="Tsubouchi T."/>
            <person name="Morono Y."/>
            <person name="Uchiyama I."/>
            <person name="Ito T."/>
            <person name="Fujiyama A."/>
            <person name="Inagaki F."/>
            <person name="Takami H."/>
        </authorList>
    </citation>
    <scope>NUCLEOTIDE SEQUENCE</scope>
    <source>
        <strain evidence="1">Expedition CK06-06</strain>
    </source>
</reference>
<dbReference type="PANTHER" id="PTHR36932">
    <property type="entry name" value="CAPSULAR POLYSACCHARIDE BIOSYNTHESIS PROTEIN"/>
    <property type="match status" value="1"/>
</dbReference>
<dbReference type="EMBL" id="BARV01019718">
    <property type="protein sequence ID" value="GAI19548.1"/>
    <property type="molecule type" value="Genomic_DNA"/>
</dbReference>
<gene>
    <name evidence="1" type="ORF">S06H3_33075</name>
</gene>
<dbReference type="InterPro" id="IPR053158">
    <property type="entry name" value="CapK_Type1_Caps_Biosynth"/>
</dbReference>
<comment type="caution">
    <text evidence="1">The sequence shown here is derived from an EMBL/GenBank/DDBJ whole genome shotgun (WGS) entry which is preliminary data.</text>
</comment>
<name>X1LKF2_9ZZZZ</name>
<dbReference type="AlphaFoldDB" id="X1LKF2"/>
<proteinExistence type="predicted"/>
<evidence type="ECO:0000313" key="1">
    <source>
        <dbReference type="EMBL" id="GAI19548.1"/>
    </source>
</evidence>
<feature type="non-terminal residue" evidence="1">
    <location>
        <position position="1"/>
    </location>
</feature>
<dbReference type="InterPro" id="IPR042099">
    <property type="entry name" value="ANL_N_sf"/>
</dbReference>
<dbReference type="SUPFAM" id="SSF56801">
    <property type="entry name" value="Acetyl-CoA synthetase-like"/>
    <property type="match status" value="1"/>
</dbReference>
<dbReference type="PANTHER" id="PTHR36932:SF1">
    <property type="entry name" value="CAPSULAR POLYSACCHARIDE BIOSYNTHESIS PROTEIN"/>
    <property type="match status" value="1"/>
</dbReference>
<evidence type="ECO:0008006" key="2">
    <source>
        <dbReference type="Google" id="ProtNLM"/>
    </source>
</evidence>
<sequence>TPRCIGTSGAFFDMYSRKHVEEVFNTQIFDIYAATESGLIAFECRNGAYHVCSDLVYLEYMKNGSDVSFGEPGSLVVTKLYGRGTPLIRYTSIDDVVTPLNNDCTCGLAGGLIQRIHGRKSDSVLLPDGKMAFVSLFENILGESLSEIKVDKIKRIQIVQHKIDSIELKILVDKHLRDVGHPVDKMFSIIKNKLRNRLGPDIKIGIKEVNRFDAKDPYIISKVDRSKFVEKMYLV</sequence>
<organism evidence="1">
    <name type="scientific">marine sediment metagenome</name>
    <dbReference type="NCBI Taxonomy" id="412755"/>
    <lineage>
        <taxon>unclassified sequences</taxon>
        <taxon>metagenomes</taxon>
        <taxon>ecological metagenomes</taxon>
    </lineage>
</organism>
<dbReference type="Gene3D" id="3.40.50.12780">
    <property type="entry name" value="N-terminal domain of ligase-like"/>
    <property type="match status" value="1"/>
</dbReference>